<dbReference type="AlphaFoldDB" id="A0A6P1QUR4"/>
<name>A0A6P1QUR4_9FLAO</name>
<dbReference type="RefSeq" id="WP_160223687.1">
    <property type="nucleotide sequence ID" value="NZ_CP029149.1"/>
</dbReference>
<accession>A0A6P1QUR4</accession>
<dbReference type="EMBL" id="CP029149">
    <property type="protein sequence ID" value="QHN64560.1"/>
    <property type="molecule type" value="Genomic_DNA"/>
</dbReference>
<keyword evidence="2" id="KW-1185">Reference proteome</keyword>
<protein>
    <submittedName>
        <fullName evidence="1">Phosphoribosyl-ATP pyrophosphatase</fullName>
    </submittedName>
</protein>
<organism evidence="1 2">
    <name type="scientific">Bergeyella cardium</name>
    <dbReference type="NCBI Taxonomy" id="1585976"/>
    <lineage>
        <taxon>Bacteria</taxon>
        <taxon>Pseudomonadati</taxon>
        <taxon>Bacteroidota</taxon>
        <taxon>Flavobacteriia</taxon>
        <taxon>Flavobacteriales</taxon>
        <taxon>Weeksellaceae</taxon>
        <taxon>Bergeyella</taxon>
    </lineage>
</organism>
<sequence>MAKEYNALNELRAKKENLKSEIKKLEDLMAFTRPKESLSVITQGYTDAFLKETTDDEGNIKTTFDSSSVLKMISHKIKSVLNRNTMMQVLNSETSTEIIQDTMKLGAVNLVTDYVQKKMKSDGWKKKAVGFALIYVAPLAIKYIGQKLDEYQRHKTTKSLEKLI</sequence>
<reference evidence="1 2" key="1">
    <citation type="submission" date="2018-04" db="EMBL/GenBank/DDBJ databases">
        <title>Characteristic and Complete Genome Sequencing of A Novel Member of Infective Endocarditis Causative Bacteria: Bergeyella cardium QL-PH.</title>
        <authorList>
            <person name="Pan H."/>
            <person name="Sun E."/>
            <person name="Zhang Y."/>
        </authorList>
    </citation>
    <scope>NUCLEOTIDE SEQUENCE [LARGE SCALE GENOMIC DNA]</scope>
    <source>
        <strain evidence="1 2">HPQL</strain>
    </source>
</reference>
<evidence type="ECO:0000313" key="1">
    <source>
        <dbReference type="EMBL" id="QHN64560.1"/>
    </source>
</evidence>
<proteinExistence type="predicted"/>
<gene>
    <name evidence="1" type="ORF">DBX24_00965</name>
</gene>
<dbReference type="Proteomes" id="UP000464318">
    <property type="component" value="Chromosome"/>
</dbReference>
<evidence type="ECO:0000313" key="2">
    <source>
        <dbReference type="Proteomes" id="UP000464318"/>
    </source>
</evidence>
<dbReference type="OrthoDB" id="1450387at2"/>
<dbReference type="KEGG" id="bcad:DBX24_00965"/>